<name>A0AAI9UGI3_9PEZI</name>
<dbReference type="Pfam" id="PF00172">
    <property type="entry name" value="Zn_clus"/>
    <property type="match status" value="1"/>
</dbReference>
<dbReference type="PROSITE" id="PS00463">
    <property type="entry name" value="ZN2_CY6_FUNGAL_1"/>
    <property type="match status" value="1"/>
</dbReference>
<dbReference type="SUPFAM" id="SSF57701">
    <property type="entry name" value="Zn2/Cys6 DNA-binding domain"/>
    <property type="match status" value="1"/>
</dbReference>
<dbReference type="Gene3D" id="4.10.240.10">
    <property type="entry name" value="Zn(2)-C6 fungal-type DNA-binding domain"/>
    <property type="match status" value="1"/>
</dbReference>
<dbReference type="PANTHER" id="PTHR37534">
    <property type="entry name" value="TRANSCRIPTIONAL ACTIVATOR PROTEIN UGA3"/>
    <property type="match status" value="1"/>
</dbReference>
<reference evidence="5 6" key="1">
    <citation type="submission" date="2016-10" db="EMBL/GenBank/DDBJ databases">
        <title>The genome sequence of Colletotrichum fioriniae PJ7.</title>
        <authorList>
            <person name="Baroncelli R."/>
        </authorList>
    </citation>
    <scope>NUCLEOTIDE SEQUENCE [LARGE SCALE GENOMIC DNA]</scope>
    <source>
        <strain evidence="5">Col 31</strain>
    </source>
</reference>
<sequence>MHSVPKRRSITFTGCWTCKARKVRCDERPSGCQNCELRGSVCGGYDIKLKWMTDPVVEPETPSKQSGQGRRRIGNDRGNSHRYHMGQIKRFLLDLDNDVALGVASAQGPFSTFPGLVREPEHANVSLVPPRVLSVVLESQQESPLPAYSDESPVPLNQDPLEESVSETTASTTSSSPRSSNPHSPTGDAAAATNLVGHPLECLPLLQHLRFTFSHDNEVDVLIHHYGLHVADLLQPIVHTNNPYRELYLPSALEGAKSHASGGTEAIDVVQTALYHSIIASAAFHRWNCNKASDKYKQMGAHHRYHAICLLRSSVASHAPRPLYRLILMAVLSLITIGVISGAGDDYVVHLGATKELRRSRSRWTVLGAATRQLHEIAAFLGLMARTTSFRNSSTLWTASETEDKPSKDLAIESASCYEYMYGISPAIAAAIQDTCRYAEQLAWYRGQEQKHPPEDLLEACEALGERLLSWSSADGELALAPAGDDLMREVLNHHTCAWYHAALIYYYRRIQCFTAVDLVEEVDLVLEHMRAMEDFKLRPELVSSNRMAPITWPMFIASCEATPSKRPSCMEWWEQVKQYNLANIDKQWALIQLIWEKMAEAQGRDADNVSWVDVYVTLGEDIIAV</sequence>
<keyword evidence="6" id="KW-1185">Reference proteome</keyword>
<feature type="region of interest" description="Disordered" evidence="3">
    <location>
        <begin position="57"/>
        <end position="81"/>
    </location>
</feature>
<feature type="compositionally biased region" description="Low complexity" evidence="3">
    <location>
        <begin position="166"/>
        <end position="186"/>
    </location>
</feature>
<dbReference type="GO" id="GO:0008270">
    <property type="term" value="F:zinc ion binding"/>
    <property type="evidence" value="ECO:0007669"/>
    <property type="project" value="InterPro"/>
</dbReference>
<evidence type="ECO:0000256" key="3">
    <source>
        <dbReference type="SAM" id="MobiDB-lite"/>
    </source>
</evidence>
<comment type="subcellular location">
    <subcellularLocation>
        <location evidence="1">Nucleus</location>
    </subcellularLocation>
</comment>
<comment type="caution">
    <text evidence="5">The sequence shown here is derived from an EMBL/GenBank/DDBJ whole genome shotgun (WGS) entry which is preliminary data.</text>
</comment>
<dbReference type="GO" id="GO:0005634">
    <property type="term" value="C:nucleus"/>
    <property type="evidence" value="ECO:0007669"/>
    <property type="project" value="UniProtKB-SubCell"/>
</dbReference>
<dbReference type="PANTHER" id="PTHR37534:SF38">
    <property type="entry name" value="ZN(2)-C6 FUNGAL-TYPE DOMAIN-CONTAINING PROTEIN"/>
    <property type="match status" value="1"/>
</dbReference>
<proteinExistence type="predicted"/>
<gene>
    <name evidence="5" type="ORF">CMEL01_16257</name>
</gene>
<dbReference type="GO" id="GO:0000976">
    <property type="term" value="F:transcription cis-regulatory region binding"/>
    <property type="evidence" value="ECO:0007669"/>
    <property type="project" value="TreeGrafter"/>
</dbReference>
<dbReference type="GO" id="GO:0000981">
    <property type="term" value="F:DNA-binding transcription factor activity, RNA polymerase II-specific"/>
    <property type="evidence" value="ECO:0007669"/>
    <property type="project" value="InterPro"/>
</dbReference>
<evidence type="ECO:0000256" key="2">
    <source>
        <dbReference type="ARBA" id="ARBA00023242"/>
    </source>
</evidence>
<dbReference type="Pfam" id="PF11951">
    <property type="entry name" value="Fungal_trans_2"/>
    <property type="match status" value="1"/>
</dbReference>
<dbReference type="SMART" id="SM00066">
    <property type="entry name" value="GAL4"/>
    <property type="match status" value="1"/>
</dbReference>
<dbReference type="InterPro" id="IPR021858">
    <property type="entry name" value="Fun_TF"/>
</dbReference>
<feature type="region of interest" description="Disordered" evidence="3">
    <location>
        <begin position="143"/>
        <end position="191"/>
    </location>
</feature>
<feature type="domain" description="Zn(2)-C6 fungal-type" evidence="4">
    <location>
        <begin position="14"/>
        <end position="42"/>
    </location>
</feature>
<evidence type="ECO:0000256" key="1">
    <source>
        <dbReference type="ARBA" id="ARBA00004123"/>
    </source>
</evidence>
<dbReference type="EMBL" id="MLGG01000019">
    <property type="protein sequence ID" value="KAK1456579.1"/>
    <property type="molecule type" value="Genomic_DNA"/>
</dbReference>
<evidence type="ECO:0000313" key="5">
    <source>
        <dbReference type="EMBL" id="KAK1456579.1"/>
    </source>
</evidence>
<organism evidence="5 6">
    <name type="scientific">Colletotrichum melonis</name>
    <dbReference type="NCBI Taxonomy" id="1209925"/>
    <lineage>
        <taxon>Eukaryota</taxon>
        <taxon>Fungi</taxon>
        <taxon>Dikarya</taxon>
        <taxon>Ascomycota</taxon>
        <taxon>Pezizomycotina</taxon>
        <taxon>Sordariomycetes</taxon>
        <taxon>Hypocreomycetidae</taxon>
        <taxon>Glomerellales</taxon>
        <taxon>Glomerellaceae</taxon>
        <taxon>Colletotrichum</taxon>
        <taxon>Colletotrichum acutatum species complex</taxon>
    </lineage>
</organism>
<dbReference type="InterPro" id="IPR036864">
    <property type="entry name" value="Zn2-C6_fun-type_DNA-bd_sf"/>
</dbReference>
<dbReference type="InterPro" id="IPR001138">
    <property type="entry name" value="Zn2Cys6_DnaBD"/>
</dbReference>
<dbReference type="CDD" id="cd00067">
    <property type="entry name" value="GAL4"/>
    <property type="match status" value="1"/>
</dbReference>
<keyword evidence="2" id="KW-0539">Nucleus</keyword>
<dbReference type="PROSITE" id="PS50048">
    <property type="entry name" value="ZN2_CY6_FUNGAL_2"/>
    <property type="match status" value="1"/>
</dbReference>
<dbReference type="GO" id="GO:0045944">
    <property type="term" value="P:positive regulation of transcription by RNA polymerase II"/>
    <property type="evidence" value="ECO:0007669"/>
    <property type="project" value="TreeGrafter"/>
</dbReference>
<dbReference type="Proteomes" id="UP001239795">
    <property type="component" value="Unassembled WGS sequence"/>
</dbReference>
<dbReference type="AlphaFoldDB" id="A0AAI9UGI3"/>
<protein>
    <recommendedName>
        <fullName evidence="4">Zn(2)-C6 fungal-type domain-containing protein</fullName>
    </recommendedName>
</protein>
<evidence type="ECO:0000313" key="6">
    <source>
        <dbReference type="Proteomes" id="UP001239795"/>
    </source>
</evidence>
<evidence type="ECO:0000259" key="4">
    <source>
        <dbReference type="PROSITE" id="PS50048"/>
    </source>
</evidence>
<accession>A0AAI9UGI3</accession>